<feature type="non-terminal residue" evidence="2">
    <location>
        <position position="457"/>
    </location>
</feature>
<evidence type="ECO:0008006" key="3">
    <source>
        <dbReference type="Google" id="ProtNLM"/>
    </source>
</evidence>
<evidence type="ECO:0000256" key="1">
    <source>
        <dbReference type="SAM" id="Phobius"/>
    </source>
</evidence>
<keyword evidence="1" id="KW-1133">Transmembrane helix</keyword>
<reference evidence="2" key="1">
    <citation type="journal article" date="2014" name="Front. Microbiol.">
        <title>High frequency of phylogenetically diverse reductive dehalogenase-homologous genes in deep subseafloor sedimentary metagenomes.</title>
        <authorList>
            <person name="Kawai M."/>
            <person name="Futagami T."/>
            <person name="Toyoda A."/>
            <person name="Takaki Y."/>
            <person name="Nishi S."/>
            <person name="Hori S."/>
            <person name="Arai W."/>
            <person name="Tsubouchi T."/>
            <person name="Morono Y."/>
            <person name="Uchiyama I."/>
            <person name="Ito T."/>
            <person name="Fujiyama A."/>
            <person name="Inagaki F."/>
            <person name="Takami H."/>
        </authorList>
    </citation>
    <scope>NUCLEOTIDE SEQUENCE</scope>
    <source>
        <strain evidence="2">Expedition CK06-06</strain>
    </source>
</reference>
<comment type="caution">
    <text evidence="2">The sequence shown here is derived from an EMBL/GenBank/DDBJ whole genome shotgun (WGS) entry which is preliminary data.</text>
</comment>
<feature type="transmembrane region" description="Helical" evidence="1">
    <location>
        <begin position="21"/>
        <end position="39"/>
    </location>
</feature>
<protein>
    <recommendedName>
        <fullName evidence="3">DUF4350 domain-containing protein</fullName>
    </recommendedName>
</protein>
<organism evidence="2">
    <name type="scientific">marine sediment metagenome</name>
    <dbReference type="NCBI Taxonomy" id="412755"/>
    <lineage>
        <taxon>unclassified sequences</taxon>
        <taxon>metagenomes</taxon>
        <taxon>ecological metagenomes</taxon>
    </lineage>
</organism>
<evidence type="ECO:0000313" key="2">
    <source>
        <dbReference type="EMBL" id="GAH45770.1"/>
    </source>
</evidence>
<gene>
    <name evidence="2" type="ORF">S03H2_12124</name>
</gene>
<keyword evidence="1" id="KW-0812">Transmembrane</keyword>
<feature type="non-terminal residue" evidence="2">
    <location>
        <position position="1"/>
    </location>
</feature>
<dbReference type="AlphaFoldDB" id="X1GLN6"/>
<proteinExistence type="predicted"/>
<keyword evidence="1" id="KW-0472">Membrane</keyword>
<accession>X1GLN6</accession>
<sequence>RPSREIQSRKKVKTGAAYKEALFLVIFIFTFIPLFGSIIDSGKNDQNFSVYNSDWNGATDFKRTIELEGYDVMTIQSSLSATQRLNKSILLILLGPNQFYDPIFEIPYFIDFFDSDRKNSLFICHDHGSTSTLLWEIFIASGIDPDLQGSIPVTIFPNGILRDNASYDTRPDFPVIKSFSSHPTTVGISEVILSQASCVVGGPFVSYFGWNLIGSSSEYGYIDKNNDHMYNFDDDYIDLSIVVGVIPGFPTKWPLGGYPQGVFTSKDAGNSRIFLSADASLFNNELINNPEYDNSQFGINIIDWLTYGESKEDWVVVFDEAHIRPEYSRNLTSAGIFGFITQYIVHLSTNPITAWIYPLLAIYSLKKYLPKKDEKKEKKKAKEQETQEERERFRTSSFFAEKIEWYREKSRYGKALTLLFRRLERKLNALLGGRKITTQNVMVMVIAKDPKITKLKI</sequence>
<dbReference type="EMBL" id="BARU01006177">
    <property type="protein sequence ID" value="GAH45770.1"/>
    <property type="molecule type" value="Genomic_DNA"/>
</dbReference>
<name>X1GLN6_9ZZZZ</name>